<gene>
    <name evidence="1" type="ORF">CWE23_02805</name>
</gene>
<protein>
    <submittedName>
        <fullName evidence="1">Uncharacterized protein</fullName>
    </submittedName>
</protein>
<organism evidence="1 2">
    <name type="scientific">Idiomarina aquatica</name>
    <dbReference type="NCBI Taxonomy" id="1327752"/>
    <lineage>
        <taxon>Bacteria</taxon>
        <taxon>Pseudomonadati</taxon>
        <taxon>Pseudomonadota</taxon>
        <taxon>Gammaproteobacteria</taxon>
        <taxon>Alteromonadales</taxon>
        <taxon>Idiomarinaceae</taxon>
        <taxon>Idiomarina</taxon>
    </lineage>
</organism>
<dbReference type="Proteomes" id="UP000286680">
    <property type="component" value="Unassembled WGS sequence"/>
</dbReference>
<evidence type="ECO:0000313" key="1">
    <source>
        <dbReference type="EMBL" id="RUO44975.1"/>
    </source>
</evidence>
<accession>A0AA94EHA1</accession>
<comment type="caution">
    <text evidence="1">The sequence shown here is derived from an EMBL/GenBank/DDBJ whole genome shotgun (WGS) entry which is preliminary data.</text>
</comment>
<dbReference type="AlphaFoldDB" id="A0AA94EHA1"/>
<evidence type="ECO:0000313" key="2">
    <source>
        <dbReference type="Proteomes" id="UP000286680"/>
    </source>
</evidence>
<reference evidence="2" key="1">
    <citation type="journal article" date="2018" name="Front. Microbiol.">
        <title>Genome-Based Analysis Reveals the Taxonomy and Diversity of the Family Idiomarinaceae.</title>
        <authorList>
            <person name="Liu Y."/>
            <person name="Lai Q."/>
            <person name="Shao Z."/>
        </authorList>
    </citation>
    <scope>NUCLEOTIDE SEQUENCE [LARGE SCALE GENOMIC DNA]</scope>
    <source>
        <strain evidence="2">SN-14</strain>
    </source>
</reference>
<dbReference type="RefSeq" id="WP_126819350.1">
    <property type="nucleotide sequence ID" value="NZ_PIPS01000001.1"/>
</dbReference>
<proteinExistence type="predicted"/>
<name>A0AA94EHA1_9GAMM</name>
<sequence>MGFKFKRVNEITWPVTADVPQDGGKTEKHDFFCRFRYITRSEFNRIQALGEEALMRHVIVGIGETKEDIDTAEETIREVTEVPYYTSAIYQAFLKVLIGAEAKN</sequence>
<keyword evidence="2" id="KW-1185">Reference proteome</keyword>
<dbReference type="EMBL" id="PIPS01000001">
    <property type="protein sequence ID" value="RUO44975.1"/>
    <property type="molecule type" value="Genomic_DNA"/>
</dbReference>